<dbReference type="AlphaFoldDB" id="A0A6G1HMM7"/>
<dbReference type="EMBL" id="ML996704">
    <property type="protein sequence ID" value="KAF2397270.1"/>
    <property type="molecule type" value="Genomic_DNA"/>
</dbReference>
<gene>
    <name evidence="2" type="ORF">EJ06DRAFT_168970</name>
</gene>
<feature type="region of interest" description="Disordered" evidence="1">
    <location>
        <begin position="1"/>
        <end position="96"/>
    </location>
</feature>
<evidence type="ECO:0000313" key="3">
    <source>
        <dbReference type="Proteomes" id="UP000799640"/>
    </source>
</evidence>
<feature type="compositionally biased region" description="Polar residues" evidence="1">
    <location>
        <begin position="175"/>
        <end position="199"/>
    </location>
</feature>
<dbReference type="Proteomes" id="UP000799640">
    <property type="component" value="Unassembled WGS sequence"/>
</dbReference>
<feature type="compositionally biased region" description="Basic residues" evidence="1">
    <location>
        <begin position="1"/>
        <end position="10"/>
    </location>
</feature>
<feature type="compositionally biased region" description="Basic and acidic residues" evidence="1">
    <location>
        <begin position="164"/>
        <end position="174"/>
    </location>
</feature>
<evidence type="ECO:0000313" key="2">
    <source>
        <dbReference type="EMBL" id="KAF2397270.1"/>
    </source>
</evidence>
<accession>A0A6G1HMM7</accession>
<reference evidence="2" key="1">
    <citation type="journal article" date="2020" name="Stud. Mycol.">
        <title>101 Dothideomycetes genomes: a test case for predicting lifestyles and emergence of pathogens.</title>
        <authorList>
            <person name="Haridas S."/>
            <person name="Albert R."/>
            <person name="Binder M."/>
            <person name="Bloem J."/>
            <person name="Labutti K."/>
            <person name="Salamov A."/>
            <person name="Andreopoulos B."/>
            <person name="Baker S."/>
            <person name="Barry K."/>
            <person name="Bills G."/>
            <person name="Bluhm B."/>
            <person name="Cannon C."/>
            <person name="Castanera R."/>
            <person name="Culley D."/>
            <person name="Daum C."/>
            <person name="Ezra D."/>
            <person name="Gonzalez J."/>
            <person name="Henrissat B."/>
            <person name="Kuo A."/>
            <person name="Liang C."/>
            <person name="Lipzen A."/>
            <person name="Lutzoni F."/>
            <person name="Magnuson J."/>
            <person name="Mondo S."/>
            <person name="Nolan M."/>
            <person name="Ohm R."/>
            <person name="Pangilinan J."/>
            <person name="Park H.-J."/>
            <person name="Ramirez L."/>
            <person name="Alfaro M."/>
            <person name="Sun H."/>
            <person name="Tritt A."/>
            <person name="Yoshinaga Y."/>
            <person name="Zwiers L.-H."/>
            <person name="Turgeon B."/>
            <person name="Goodwin S."/>
            <person name="Spatafora J."/>
            <person name="Crous P."/>
            <person name="Grigoriev I."/>
        </authorList>
    </citation>
    <scope>NUCLEOTIDE SEQUENCE</scope>
    <source>
        <strain evidence="2">CBS 262.69</strain>
    </source>
</reference>
<evidence type="ECO:0000256" key="1">
    <source>
        <dbReference type="SAM" id="MobiDB-lite"/>
    </source>
</evidence>
<name>A0A6G1HMM7_9PEZI</name>
<protein>
    <submittedName>
        <fullName evidence="2">Uncharacterized protein</fullName>
    </submittedName>
</protein>
<organism evidence="2 3">
    <name type="scientific">Trichodelitschia bisporula</name>
    <dbReference type="NCBI Taxonomy" id="703511"/>
    <lineage>
        <taxon>Eukaryota</taxon>
        <taxon>Fungi</taxon>
        <taxon>Dikarya</taxon>
        <taxon>Ascomycota</taxon>
        <taxon>Pezizomycotina</taxon>
        <taxon>Dothideomycetes</taxon>
        <taxon>Dothideomycetes incertae sedis</taxon>
        <taxon>Phaeotrichales</taxon>
        <taxon>Phaeotrichaceae</taxon>
        <taxon>Trichodelitschia</taxon>
    </lineage>
</organism>
<keyword evidence="3" id="KW-1185">Reference proteome</keyword>
<feature type="region of interest" description="Disordered" evidence="1">
    <location>
        <begin position="164"/>
        <end position="214"/>
    </location>
</feature>
<sequence length="214" mass="23583">MANRGKKKKTKSELKKLQKALAEQNAGNQAPQDKNAKAMEPAQGENAKNIKPPQDQELDVKKRANVPMPDVKKHDNLPKPATPKRDNTPKPKATTLEFMMGTSDAVDNMLEAELRYAEEAHKAKVASRMATPEKFQDVPTIIGVAPNGEEFLPELAPSIKWRSRRVEQMKEAKSSGDQTAKSYTDPNNVSSSQSVNLAQGTDPAEVQSRHSETL</sequence>
<proteinExistence type="predicted"/>
<feature type="compositionally biased region" description="Basic and acidic residues" evidence="1">
    <location>
        <begin position="70"/>
        <end position="89"/>
    </location>
</feature>